<evidence type="ECO:0000256" key="4">
    <source>
        <dbReference type="PIRNR" id="PIRNR000099"/>
    </source>
</evidence>
<keyword evidence="3" id="KW-0368">Histidine biosynthesis</keyword>
<feature type="binding site" evidence="3">
    <location>
        <position position="250"/>
    </location>
    <ligand>
        <name>substrate</name>
    </ligand>
</feature>
<accession>A0ABS6ETV9</accession>
<evidence type="ECO:0000256" key="1">
    <source>
        <dbReference type="ARBA" id="ARBA00010178"/>
    </source>
</evidence>
<feature type="binding site" evidence="3">
    <location>
        <position position="352"/>
    </location>
    <ligand>
        <name>Zn(2+)</name>
        <dbReference type="ChEBI" id="CHEBI:29105"/>
    </ligand>
</feature>
<comment type="pathway">
    <text evidence="3">Amino-acid biosynthesis; L-histidine biosynthesis; L-histidine from 5-phospho-alpha-D-ribose 1-diphosphate: step 9/9.</text>
</comment>
<name>A0ABS6ETV9_9FIRM</name>
<comment type="catalytic activity">
    <reaction evidence="3">
        <text>L-histidinol + 2 NAD(+) + H2O = L-histidine + 2 NADH + 3 H(+)</text>
        <dbReference type="Rhea" id="RHEA:20641"/>
        <dbReference type="ChEBI" id="CHEBI:15377"/>
        <dbReference type="ChEBI" id="CHEBI:15378"/>
        <dbReference type="ChEBI" id="CHEBI:57540"/>
        <dbReference type="ChEBI" id="CHEBI:57595"/>
        <dbReference type="ChEBI" id="CHEBI:57699"/>
        <dbReference type="ChEBI" id="CHEBI:57945"/>
        <dbReference type="EC" id="1.1.1.23"/>
    </reaction>
</comment>
<feature type="binding site" evidence="3">
    <location>
        <position position="205"/>
    </location>
    <ligand>
        <name>NAD(+)</name>
        <dbReference type="ChEBI" id="CHEBI:57540"/>
    </ligand>
</feature>
<evidence type="ECO:0000313" key="5">
    <source>
        <dbReference type="EMBL" id="MBU5491132.1"/>
    </source>
</evidence>
<dbReference type="PIRSF" id="PIRSF000099">
    <property type="entry name" value="Histidinol_dh"/>
    <property type="match status" value="1"/>
</dbReference>
<comment type="caution">
    <text evidence="5">The sequence shown here is derived from an EMBL/GenBank/DDBJ whole genome shotgun (WGS) entry which is preliminary data.</text>
</comment>
<dbReference type="Proteomes" id="UP000783588">
    <property type="component" value="Unassembled WGS sequence"/>
</dbReference>
<dbReference type="PANTHER" id="PTHR21256:SF2">
    <property type="entry name" value="HISTIDINE BIOSYNTHESIS TRIFUNCTIONAL PROTEIN"/>
    <property type="match status" value="1"/>
</dbReference>
<dbReference type="Pfam" id="PF00815">
    <property type="entry name" value="Histidinol_dh"/>
    <property type="match status" value="1"/>
</dbReference>
<feature type="active site" description="Proton acceptor" evidence="3">
    <location>
        <position position="319"/>
    </location>
</feature>
<feature type="binding site" evidence="3">
    <location>
        <position position="406"/>
    </location>
    <ligand>
        <name>substrate</name>
    </ligand>
</feature>
<evidence type="ECO:0000256" key="3">
    <source>
        <dbReference type="HAMAP-Rule" id="MF_01024"/>
    </source>
</evidence>
<sequence>MKILKQAEKKTYQRDAALTHTVMDIIENVQTNGDKALIEYAAKFDHMDIDTVRISPEQVKAAYEQVDEETIETIRFAAGQIRFFAEKQRECLKDLNIPSRVEGVEIGHRMIPVDRCGCYVPAGRHPLPSSALMGIVTAKAAGVQEVCACSPAYAGYGTIHPAVLVAMDIAGADEIYCMGGAQAVAAFAYGTQSIKKVDLIVGPGNKFVTEAKRQVLGDVGIDSLAGPSEVLIVADHTADPEFLAIDLLAQAEHDPNSKAILVCTDRATIDETMKKMDRLITTLNTEDVCRQSWKDNGAIYLADSMQEAIDLANEIAPEHLEIETDNEREVAQQMRHYGSLFVGHYAPVAFGDFVSGPNHTLPTMGTARYSNGVWVGTFIKTPFHQFVNKQGCLNLAQPTMNFANIEGLPAHRDSVRLRVERMK</sequence>
<dbReference type="HAMAP" id="MF_01024">
    <property type="entry name" value="HisD"/>
    <property type="match status" value="1"/>
</dbReference>
<dbReference type="RefSeq" id="WP_216470845.1">
    <property type="nucleotide sequence ID" value="NZ_JAHLQI010000006.1"/>
</dbReference>
<feature type="binding site" evidence="3">
    <location>
        <position position="352"/>
    </location>
    <ligand>
        <name>substrate</name>
    </ligand>
</feature>
<dbReference type="InterPro" id="IPR012131">
    <property type="entry name" value="Hstdl_DH"/>
</dbReference>
<dbReference type="CDD" id="cd06572">
    <property type="entry name" value="Histidinol_dh"/>
    <property type="match status" value="1"/>
</dbReference>
<keyword evidence="3" id="KW-0862">Zinc</keyword>
<dbReference type="GO" id="GO:0004399">
    <property type="term" value="F:histidinol dehydrogenase activity"/>
    <property type="evidence" value="ECO:0007669"/>
    <property type="project" value="UniProtKB-EC"/>
</dbReference>
<keyword evidence="3" id="KW-0028">Amino-acid biosynthesis</keyword>
<reference evidence="5 6" key="1">
    <citation type="submission" date="2021-06" db="EMBL/GenBank/DDBJ databases">
        <authorList>
            <person name="Sun Q."/>
            <person name="Li D."/>
        </authorList>
    </citation>
    <scope>NUCLEOTIDE SEQUENCE [LARGE SCALE GENOMIC DNA]</scope>
    <source>
        <strain evidence="5 6">MSJd-7</strain>
    </source>
</reference>
<feature type="active site" description="Proton acceptor" evidence="3">
    <location>
        <position position="318"/>
    </location>
</feature>
<evidence type="ECO:0000313" key="6">
    <source>
        <dbReference type="Proteomes" id="UP000783588"/>
    </source>
</evidence>
<evidence type="ECO:0000256" key="2">
    <source>
        <dbReference type="ARBA" id="ARBA00023002"/>
    </source>
</evidence>
<feature type="binding site" evidence="3">
    <location>
        <position position="319"/>
    </location>
    <ligand>
        <name>substrate</name>
    </ligand>
</feature>
<dbReference type="PANTHER" id="PTHR21256">
    <property type="entry name" value="HISTIDINOL DEHYDROGENASE HDH"/>
    <property type="match status" value="1"/>
</dbReference>
<feature type="binding site" evidence="3">
    <location>
        <position position="253"/>
    </location>
    <ligand>
        <name>substrate</name>
    </ligand>
</feature>
<keyword evidence="6" id="KW-1185">Reference proteome</keyword>
<feature type="binding site" evidence="3">
    <location>
        <position position="253"/>
    </location>
    <ligand>
        <name>Zn(2+)</name>
        <dbReference type="ChEBI" id="CHEBI:29105"/>
    </ligand>
</feature>
<feature type="binding site" evidence="3">
    <location>
        <position position="411"/>
    </location>
    <ligand>
        <name>Zn(2+)</name>
        <dbReference type="ChEBI" id="CHEBI:29105"/>
    </ligand>
</feature>
<feature type="binding site" evidence="3">
    <location>
        <position position="250"/>
    </location>
    <ligand>
        <name>Zn(2+)</name>
        <dbReference type="ChEBI" id="CHEBI:29105"/>
    </ligand>
</feature>
<keyword evidence="3" id="KW-0479">Metal-binding</keyword>
<proteinExistence type="inferred from homology"/>
<dbReference type="EMBL" id="JAHLQI010000006">
    <property type="protein sequence ID" value="MBU5491132.1"/>
    <property type="molecule type" value="Genomic_DNA"/>
</dbReference>
<dbReference type="EC" id="1.1.1.23" evidence="3"/>
<dbReference type="NCBIfam" id="TIGR00069">
    <property type="entry name" value="hisD"/>
    <property type="match status" value="1"/>
</dbReference>
<keyword evidence="3" id="KW-0520">NAD</keyword>
<feature type="binding site" evidence="3">
    <location>
        <position position="182"/>
    </location>
    <ligand>
        <name>NAD(+)</name>
        <dbReference type="ChEBI" id="CHEBI:57540"/>
    </ligand>
</feature>
<gene>
    <name evidence="3 5" type="primary">hisD</name>
    <name evidence="5" type="ORF">KQI75_10995</name>
</gene>
<dbReference type="InterPro" id="IPR022695">
    <property type="entry name" value="Histidinol_DH_monofunct"/>
</dbReference>
<comment type="function">
    <text evidence="3">Catalyzes the sequential NAD-dependent oxidations of L-histidinol to L-histidinaldehyde and then to L-histidine.</text>
</comment>
<organism evidence="5 6">
    <name type="scientific">Butyricicoccus intestinisimiae</name>
    <dbReference type="NCBI Taxonomy" id="2841509"/>
    <lineage>
        <taxon>Bacteria</taxon>
        <taxon>Bacillati</taxon>
        <taxon>Bacillota</taxon>
        <taxon>Clostridia</taxon>
        <taxon>Eubacteriales</taxon>
        <taxon>Butyricicoccaceae</taxon>
        <taxon>Butyricicoccus</taxon>
    </lineage>
</organism>
<feature type="binding site" evidence="3">
    <location>
        <position position="228"/>
    </location>
    <ligand>
        <name>substrate</name>
    </ligand>
</feature>
<feature type="binding site" evidence="3">
    <location>
        <position position="119"/>
    </location>
    <ligand>
        <name>NAD(+)</name>
        <dbReference type="ChEBI" id="CHEBI:57540"/>
    </ligand>
</feature>
<feature type="binding site" evidence="3">
    <location>
        <position position="411"/>
    </location>
    <ligand>
        <name>substrate</name>
    </ligand>
</feature>
<keyword evidence="2 3" id="KW-0560">Oxidoreductase</keyword>
<comment type="cofactor">
    <cofactor evidence="3">
        <name>Zn(2+)</name>
        <dbReference type="ChEBI" id="CHEBI:29105"/>
    </cofactor>
    <text evidence="3">Binds 1 zinc ion per subunit.</text>
</comment>
<protein>
    <recommendedName>
        <fullName evidence="3">Histidinol dehydrogenase</fullName>
        <shortName evidence="3">HDH</shortName>
        <ecNumber evidence="3">1.1.1.23</ecNumber>
    </recommendedName>
</protein>
<comment type="similarity">
    <text evidence="1 3 4">Belongs to the histidinol dehydrogenase family.</text>
</comment>